<feature type="domain" description="RING-type" evidence="11">
    <location>
        <begin position="32"/>
        <end position="79"/>
    </location>
</feature>
<evidence type="ECO:0000256" key="10">
    <source>
        <dbReference type="PROSITE-ProRule" id="PRU00175"/>
    </source>
</evidence>
<keyword evidence="4" id="KW-0808">Transferase</keyword>
<evidence type="ECO:0000256" key="3">
    <source>
        <dbReference type="ARBA" id="ARBA00012251"/>
    </source>
</evidence>
<dbReference type="Pfam" id="PF22605">
    <property type="entry name" value="IBR_2"/>
    <property type="match status" value="1"/>
</dbReference>
<evidence type="ECO:0000256" key="6">
    <source>
        <dbReference type="ARBA" id="ARBA00022737"/>
    </source>
</evidence>
<dbReference type="InterPro" id="IPR054694">
    <property type="entry name" value="Parkin-like_IBR"/>
</dbReference>
<dbReference type="CDD" id="cd22584">
    <property type="entry name" value="Rcat_RBR_unk"/>
    <property type="match status" value="1"/>
</dbReference>
<comment type="pathway">
    <text evidence="2">Protein modification; protein ubiquitination.</text>
</comment>
<dbReference type="GO" id="GO:0016567">
    <property type="term" value="P:protein ubiquitination"/>
    <property type="evidence" value="ECO:0007669"/>
    <property type="project" value="InterPro"/>
</dbReference>
<dbReference type="Proteomes" id="UP000602905">
    <property type="component" value="Unassembled WGS sequence"/>
</dbReference>
<dbReference type="SUPFAM" id="SSF57850">
    <property type="entry name" value="RING/U-box"/>
    <property type="match status" value="2"/>
</dbReference>
<dbReference type="InterPro" id="IPR013083">
    <property type="entry name" value="Znf_RING/FYVE/PHD"/>
</dbReference>
<dbReference type="Gene3D" id="3.30.40.10">
    <property type="entry name" value="Zinc/RING finger domain, C3HC4 (zinc finger)"/>
    <property type="match status" value="1"/>
</dbReference>
<evidence type="ECO:0000256" key="2">
    <source>
        <dbReference type="ARBA" id="ARBA00004906"/>
    </source>
</evidence>
<dbReference type="Pfam" id="PF00097">
    <property type="entry name" value="zf-C3HC4"/>
    <property type="match status" value="1"/>
</dbReference>
<dbReference type="PROSITE" id="PS51873">
    <property type="entry name" value="TRIAD"/>
    <property type="match status" value="1"/>
</dbReference>
<keyword evidence="7 10" id="KW-0863">Zinc-finger</keyword>
<accession>A0A8H7HIB0</accession>
<dbReference type="InterPro" id="IPR044066">
    <property type="entry name" value="TRIAD_supradom"/>
</dbReference>
<evidence type="ECO:0000313" key="14">
    <source>
        <dbReference type="Proteomes" id="UP000602905"/>
    </source>
</evidence>
<dbReference type="GO" id="GO:0008270">
    <property type="term" value="F:zinc ion binding"/>
    <property type="evidence" value="ECO:0007669"/>
    <property type="project" value="UniProtKB-KW"/>
</dbReference>
<evidence type="ECO:0000256" key="9">
    <source>
        <dbReference type="ARBA" id="ARBA00022833"/>
    </source>
</evidence>
<dbReference type="EC" id="2.3.2.31" evidence="3"/>
<feature type="non-terminal residue" evidence="13">
    <location>
        <position position="1"/>
    </location>
</feature>
<comment type="catalytic activity">
    <reaction evidence="1">
        <text>[E2 ubiquitin-conjugating enzyme]-S-ubiquitinyl-L-cysteine + [acceptor protein]-L-lysine = [E2 ubiquitin-conjugating enzyme]-L-cysteine + [acceptor protein]-N(6)-ubiquitinyl-L-lysine.</text>
        <dbReference type="EC" id="2.3.2.31"/>
    </reaction>
</comment>
<dbReference type="SMART" id="SM00184">
    <property type="entry name" value="RING"/>
    <property type="match status" value="1"/>
</dbReference>
<dbReference type="InterPro" id="IPR018957">
    <property type="entry name" value="Znf_C3HC4_RING-type"/>
</dbReference>
<evidence type="ECO:0000256" key="7">
    <source>
        <dbReference type="ARBA" id="ARBA00022771"/>
    </source>
</evidence>
<organism evidence="13 14">
    <name type="scientific">Rhizoctonia solani</name>
    <dbReference type="NCBI Taxonomy" id="456999"/>
    <lineage>
        <taxon>Eukaryota</taxon>
        <taxon>Fungi</taxon>
        <taxon>Dikarya</taxon>
        <taxon>Basidiomycota</taxon>
        <taxon>Agaricomycotina</taxon>
        <taxon>Agaricomycetes</taxon>
        <taxon>Cantharellales</taxon>
        <taxon>Ceratobasidiaceae</taxon>
        <taxon>Rhizoctonia</taxon>
    </lineage>
</organism>
<dbReference type="InterPro" id="IPR001841">
    <property type="entry name" value="Znf_RING"/>
</dbReference>
<evidence type="ECO:0000259" key="12">
    <source>
        <dbReference type="PROSITE" id="PS51873"/>
    </source>
</evidence>
<keyword evidence="9" id="KW-0862">Zinc</keyword>
<dbReference type="EMBL" id="JACYCD010000635">
    <property type="protein sequence ID" value="KAF8690054.1"/>
    <property type="molecule type" value="Genomic_DNA"/>
</dbReference>
<dbReference type="OrthoDB" id="1431934at2759"/>
<dbReference type="PROSITE" id="PS50089">
    <property type="entry name" value="ZF_RING_2"/>
    <property type="match status" value="1"/>
</dbReference>
<comment type="caution">
    <text evidence="13">The sequence shown here is derived from an EMBL/GenBank/DDBJ whole genome shotgun (WGS) entry which is preliminary data.</text>
</comment>
<dbReference type="Gene3D" id="1.20.120.1750">
    <property type="match status" value="1"/>
</dbReference>
<gene>
    <name evidence="13" type="ORF">RHS03_09007</name>
</gene>
<feature type="domain" description="RING-type" evidence="12">
    <location>
        <begin position="28"/>
        <end position="234"/>
    </location>
</feature>
<evidence type="ECO:0000256" key="8">
    <source>
        <dbReference type="ARBA" id="ARBA00022786"/>
    </source>
</evidence>
<evidence type="ECO:0000256" key="5">
    <source>
        <dbReference type="ARBA" id="ARBA00022723"/>
    </source>
</evidence>
<dbReference type="InterPro" id="IPR031127">
    <property type="entry name" value="E3_UB_ligase_RBR"/>
</dbReference>
<keyword evidence="6" id="KW-0677">Repeat</keyword>
<keyword evidence="8" id="KW-0833">Ubl conjugation pathway</keyword>
<evidence type="ECO:0000256" key="4">
    <source>
        <dbReference type="ARBA" id="ARBA00022679"/>
    </source>
</evidence>
<evidence type="ECO:0000313" key="13">
    <source>
        <dbReference type="EMBL" id="KAF8690054.1"/>
    </source>
</evidence>
<evidence type="ECO:0000259" key="11">
    <source>
        <dbReference type="PROSITE" id="PS50089"/>
    </source>
</evidence>
<proteinExistence type="predicted"/>
<sequence>AMRLQQQFDNETVDFSKGESLAKTLERPKFDCGICMETYTDEAIARIDGCGHSCCRECMRSNIQSKIEERKYPIPCPFCVAGSDDNRGQDRGLGMIPSWVVETIGISPELFNIFTELQLAEHSIMIDCRRCVSTLVPQPLCINAWCKQCNQTIQGGAKHSCDGSAELETLMHQRGWKHCPGCRTPIERSMGCNHMTCTTPGCNMHFCYKCGAVVINGGTRTEIQTAVSSHFRSCALFDVPRGV</sequence>
<protein>
    <recommendedName>
        <fullName evidence="3">RBR-type E3 ubiquitin transferase</fullName>
        <ecNumber evidence="3">2.3.2.31</ecNumber>
    </recommendedName>
</protein>
<dbReference type="GO" id="GO:0061630">
    <property type="term" value="F:ubiquitin protein ligase activity"/>
    <property type="evidence" value="ECO:0007669"/>
    <property type="project" value="UniProtKB-EC"/>
</dbReference>
<evidence type="ECO:0000256" key="1">
    <source>
        <dbReference type="ARBA" id="ARBA00001798"/>
    </source>
</evidence>
<dbReference type="PANTHER" id="PTHR11685">
    <property type="entry name" value="RBR FAMILY RING FINGER AND IBR DOMAIN-CONTAINING"/>
    <property type="match status" value="1"/>
</dbReference>
<keyword evidence="5" id="KW-0479">Metal-binding</keyword>
<reference evidence="13" key="1">
    <citation type="submission" date="2020-09" db="EMBL/GenBank/DDBJ databases">
        <title>Comparative genome analyses of four rice-infecting Rhizoctonia solani isolates reveal extensive enrichment of homogalacturonan modification genes.</title>
        <authorList>
            <person name="Lee D.-Y."/>
            <person name="Jeon J."/>
            <person name="Kim K.-T."/>
            <person name="Cheong K."/>
            <person name="Song H."/>
            <person name="Choi G."/>
            <person name="Ko J."/>
            <person name="Opiyo S.O."/>
            <person name="Zuo S."/>
            <person name="Madhav S."/>
            <person name="Lee Y.-H."/>
            <person name="Wang G.-L."/>
        </authorList>
    </citation>
    <scope>NUCLEOTIDE SEQUENCE</scope>
    <source>
        <strain evidence="13">AG1-IA WGL</strain>
    </source>
</reference>
<dbReference type="AlphaFoldDB" id="A0A8H7HIB0"/>
<name>A0A8H7HIB0_9AGAM</name>